<evidence type="ECO:0000313" key="2">
    <source>
        <dbReference type="EMBL" id="MBE9145756.1"/>
    </source>
</evidence>
<keyword evidence="1" id="KW-1133">Transmembrane helix</keyword>
<reference evidence="2 3" key="1">
    <citation type="submission" date="2020-10" db="EMBL/GenBank/DDBJ databases">
        <authorList>
            <person name="Castelo-Branco R."/>
            <person name="Eusebio N."/>
            <person name="Adriana R."/>
            <person name="Vieira A."/>
            <person name="Brugerolle De Fraissinette N."/>
            <person name="Rezende De Castro R."/>
            <person name="Schneider M.P."/>
            <person name="Vasconcelos V."/>
            <person name="Leao P.N."/>
        </authorList>
    </citation>
    <scope>NUCLEOTIDE SEQUENCE [LARGE SCALE GENOMIC DNA]</scope>
    <source>
        <strain evidence="2 3">LEGE 06226</strain>
    </source>
</reference>
<name>A0ABR9UIV0_9CYAN</name>
<keyword evidence="3" id="KW-1185">Reference proteome</keyword>
<feature type="transmembrane region" description="Helical" evidence="1">
    <location>
        <begin position="69"/>
        <end position="86"/>
    </location>
</feature>
<dbReference type="Proteomes" id="UP000640725">
    <property type="component" value="Unassembled WGS sequence"/>
</dbReference>
<evidence type="ECO:0000313" key="3">
    <source>
        <dbReference type="Proteomes" id="UP000640725"/>
    </source>
</evidence>
<comment type="caution">
    <text evidence="2">The sequence shown here is derived from an EMBL/GenBank/DDBJ whole genome shotgun (WGS) entry which is preliminary data.</text>
</comment>
<gene>
    <name evidence="2" type="ORF">IQ236_21435</name>
</gene>
<proteinExistence type="predicted"/>
<dbReference type="RefSeq" id="WP_193871159.1">
    <property type="nucleotide sequence ID" value="NZ_JADEWU010000067.1"/>
</dbReference>
<organism evidence="2 3">
    <name type="scientific">Planktothrix mougeotii LEGE 06226</name>
    <dbReference type="NCBI Taxonomy" id="1828728"/>
    <lineage>
        <taxon>Bacteria</taxon>
        <taxon>Bacillati</taxon>
        <taxon>Cyanobacteriota</taxon>
        <taxon>Cyanophyceae</taxon>
        <taxon>Oscillatoriophycideae</taxon>
        <taxon>Oscillatoriales</taxon>
        <taxon>Microcoleaceae</taxon>
        <taxon>Planktothrix</taxon>
    </lineage>
</organism>
<feature type="transmembrane region" description="Helical" evidence="1">
    <location>
        <begin position="37"/>
        <end position="57"/>
    </location>
</feature>
<evidence type="ECO:0000256" key="1">
    <source>
        <dbReference type="SAM" id="Phobius"/>
    </source>
</evidence>
<keyword evidence="1" id="KW-0472">Membrane</keyword>
<accession>A0ABR9UIV0</accession>
<keyword evidence="1" id="KW-0812">Transmembrane</keyword>
<protein>
    <submittedName>
        <fullName evidence="2">Uncharacterized protein</fullName>
    </submittedName>
</protein>
<dbReference type="EMBL" id="JADEWU010000067">
    <property type="protein sequence ID" value="MBE9145756.1"/>
    <property type="molecule type" value="Genomic_DNA"/>
</dbReference>
<feature type="transmembrane region" description="Helical" evidence="1">
    <location>
        <begin position="12"/>
        <end position="30"/>
    </location>
</feature>
<sequence>MDTNTLQPFYDMLALLKSGFMVFFFLIGIFAGFKLDFFVGLLCMFFSVVFLAFFGYTLSHFSPGLMSDFYHYIKALGLGFLAANIVKRVTSILWGY</sequence>